<dbReference type="InterPro" id="IPR000683">
    <property type="entry name" value="Gfo/Idh/MocA-like_OxRdtase_N"/>
</dbReference>
<proteinExistence type="predicted"/>
<gene>
    <name evidence="4" type="ORF">P154DRAFT_57202</name>
</gene>
<sequence length="423" mass="46861">MEEVRVYPTTNHPFPPLSRSGPQSKHQTPSPPTMPPIRVALIGLSASAAVTWASDAHLPYLLSPLGRTHYTLVALLNSSLSAAQRAKSHYNLPASVKTYGDPKELAQDPNIDLVVCSTRVDVHFPVVEPSMRAGKAVYVEWPLTESLAKARELLNGKEYPDSIIGLQGRASPITLRLKSILASGAIGPVLSSNIQAFGNLLPRDSLPESLAYFTQREVGGHPINISSGHLLDFAHEVLGEWEGGFQSLMQIQRPSIRILDNEGKTARTVESSVPDLFAVHGTLKKGKANIVDGAVLSLTYHTGPQFPGTPGLIWTINGEKGELRLTAPGPYLMSDSYNGPIEILLHDFVTDEVKEMGWDWEEWQKELPERSRIVAQLYERYAHWVEGERPEVVEEGWEWPRLGDAVLRLEEFEEVFRQFDGRG</sequence>
<feature type="region of interest" description="Disordered" evidence="1">
    <location>
        <begin position="1"/>
        <end position="34"/>
    </location>
</feature>
<dbReference type="Pfam" id="PF01408">
    <property type="entry name" value="GFO_IDH_MocA"/>
    <property type="match status" value="1"/>
</dbReference>
<evidence type="ECO:0000259" key="3">
    <source>
        <dbReference type="Pfam" id="PF22685"/>
    </source>
</evidence>
<dbReference type="SUPFAM" id="SSF55347">
    <property type="entry name" value="Glyceraldehyde-3-phosphate dehydrogenase-like, C-terminal domain"/>
    <property type="match status" value="1"/>
</dbReference>
<dbReference type="InterPro" id="IPR051317">
    <property type="entry name" value="Gfo/Idh/MocA_oxidoreduct"/>
</dbReference>
<dbReference type="EMBL" id="ML977686">
    <property type="protein sequence ID" value="KAF1993786.1"/>
    <property type="molecule type" value="Genomic_DNA"/>
</dbReference>
<dbReference type="InterPro" id="IPR055080">
    <property type="entry name" value="Gal80p-like_C"/>
</dbReference>
<reference evidence="4" key="1">
    <citation type="journal article" date="2020" name="Stud. Mycol.">
        <title>101 Dothideomycetes genomes: a test case for predicting lifestyles and emergence of pathogens.</title>
        <authorList>
            <person name="Haridas S."/>
            <person name="Albert R."/>
            <person name="Binder M."/>
            <person name="Bloem J."/>
            <person name="Labutti K."/>
            <person name="Salamov A."/>
            <person name="Andreopoulos B."/>
            <person name="Baker S."/>
            <person name="Barry K."/>
            <person name="Bills G."/>
            <person name="Bluhm B."/>
            <person name="Cannon C."/>
            <person name="Castanera R."/>
            <person name="Culley D."/>
            <person name="Daum C."/>
            <person name="Ezra D."/>
            <person name="Gonzalez J."/>
            <person name="Henrissat B."/>
            <person name="Kuo A."/>
            <person name="Liang C."/>
            <person name="Lipzen A."/>
            <person name="Lutzoni F."/>
            <person name="Magnuson J."/>
            <person name="Mondo S."/>
            <person name="Nolan M."/>
            <person name="Ohm R."/>
            <person name="Pangilinan J."/>
            <person name="Park H.-J."/>
            <person name="Ramirez L."/>
            <person name="Alfaro M."/>
            <person name="Sun H."/>
            <person name="Tritt A."/>
            <person name="Yoshinaga Y."/>
            <person name="Zwiers L.-H."/>
            <person name="Turgeon B."/>
            <person name="Goodwin S."/>
            <person name="Spatafora J."/>
            <person name="Crous P."/>
            <person name="Grigoriev I."/>
        </authorList>
    </citation>
    <scope>NUCLEOTIDE SEQUENCE</scope>
    <source>
        <strain evidence="4">CBS 123094</strain>
    </source>
</reference>
<dbReference type="Gene3D" id="3.30.360.10">
    <property type="entry name" value="Dihydrodipicolinate Reductase, domain 2"/>
    <property type="match status" value="1"/>
</dbReference>
<evidence type="ECO:0000256" key="1">
    <source>
        <dbReference type="SAM" id="MobiDB-lite"/>
    </source>
</evidence>
<evidence type="ECO:0000313" key="5">
    <source>
        <dbReference type="Proteomes" id="UP000799779"/>
    </source>
</evidence>
<dbReference type="AlphaFoldDB" id="A0A6A5W825"/>
<accession>A0A6A5W825</accession>
<evidence type="ECO:0000259" key="2">
    <source>
        <dbReference type="Pfam" id="PF01408"/>
    </source>
</evidence>
<keyword evidence="5" id="KW-1185">Reference proteome</keyword>
<protein>
    <submittedName>
        <fullName evidence="4">NAD(P)-binding protein</fullName>
    </submittedName>
</protein>
<dbReference type="PANTHER" id="PTHR43708">
    <property type="entry name" value="CONSERVED EXPRESSED OXIDOREDUCTASE (EUROFUNG)"/>
    <property type="match status" value="1"/>
</dbReference>
<organism evidence="4 5">
    <name type="scientific">Amniculicola lignicola CBS 123094</name>
    <dbReference type="NCBI Taxonomy" id="1392246"/>
    <lineage>
        <taxon>Eukaryota</taxon>
        <taxon>Fungi</taxon>
        <taxon>Dikarya</taxon>
        <taxon>Ascomycota</taxon>
        <taxon>Pezizomycotina</taxon>
        <taxon>Dothideomycetes</taxon>
        <taxon>Pleosporomycetidae</taxon>
        <taxon>Pleosporales</taxon>
        <taxon>Amniculicolaceae</taxon>
        <taxon>Amniculicola</taxon>
    </lineage>
</organism>
<dbReference type="InterPro" id="IPR036291">
    <property type="entry name" value="NAD(P)-bd_dom_sf"/>
</dbReference>
<name>A0A6A5W825_9PLEO</name>
<dbReference type="SUPFAM" id="SSF51735">
    <property type="entry name" value="NAD(P)-binding Rossmann-fold domains"/>
    <property type="match status" value="1"/>
</dbReference>
<dbReference type="Pfam" id="PF22685">
    <property type="entry name" value="Gal80p_C-like"/>
    <property type="match status" value="1"/>
</dbReference>
<feature type="domain" description="Gfo/Idh/MocA-like oxidoreductase N-terminal" evidence="2">
    <location>
        <begin position="37"/>
        <end position="154"/>
    </location>
</feature>
<dbReference type="Proteomes" id="UP000799779">
    <property type="component" value="Unassembled WGS sequence"/>
</dbReference>
<feature type="domain" description="Gal80p-like C-terminal" evidence="3">
    <location>
        <begin position="172"/>
        <end position="326"/>
    </location>
</feature>
<evidence type="ECO:0000313" key="4">
    <source>
        <dbReference type="EMBL" id="KAF1993786.1"/>
    </source>
</evidence>
<dbReference type="Gene3D" id="3.40.50.720">
    <property type="entry name" value="NAD(P)-binding Rossmann-like Domain"/>
    <property type="match status" value="1"/>
</dbReference>
<dbReference type="OrthoDB" id="446809at2759"/>
<dbReference type="PANTHER" id="PTHR43708:SF1">
    <property type="entry name" value="GALACTOSE_LACTOSE METABOLISM REGULATORY PROTEIN GAL80"/>
    <property type="match status" value="1"/>
</dbReference>
<dbReference type="GO" id="GO:0000166">
    <property type="term" value="F:nucleotide binding"/>
    <property type="evidence" value="ECO:0007669"/>
    <property type="project" value="InterPro"/>
</dbReference>